<name>A0A1I7WHX6_HETBA</name>
<dbReference type="Gene3D" id="2.60.40.1760">
    <property type="entry name" value="glycosyl hydrolase (family 31)"/>
    <property type="match status" value="1"/>
</dbReference>
<evidence type="ECO:0000256" key="1">
    <source>
        <dbReference type="SAM" id="Phobius"/>
    </source>
</evidence>
<organism evidence="2 3">
    <name type="scientific">Heterorhabditis bacteriophora</name>
    <name type="common">Entomopathogenic nematode worm</name>
    <dbReference type="NCBI Taxonomy" id="37862"/>
    <lineage>
        <taxon>Eukaryota</taxon>
        <taxon>Metazoa</taxon>
        <taxon>Ecdysozoa</taxon>
        <taxon>Nematoda</taxon>
        <taxon>Chromadorea</taxon>
        <taxon>Rhabditida</taxon>
        <taxon>Rhabditina</taxon>
        <taxon>Rhabditomorpha</taxon>
        <taxon>Strongyloidea</taxon>
        <taxon>Heterorhabditidae</taxon>
        <taxon>Heterorhabditis</taxon>
    </lineage>
</organism>
<dbReference type="AlphaFoldDB" id="A0A1I7WHX6"/>
<keyword evidence="1" id="KW-0812">Transmembrane</keyword>
<feature type="transmembrane region" description="Helical" evidence="1">
    <location>
        <begin position="21"/>
        <end position="39"/>
    </location>
</feature>
<accession>A0A1I7WHX6</accession>
<dbReference type="Proteomes" id="UP000095283">
    <property type="component" value="Unplaced"/>
</dbReference>
<evidence type="ECO:0000313" key="3">
    <source>
        <dbReference type="WBParaSite" id="Hba_04588"/>
    </source>
</evidence>
<reference evidence="3" key="1">
    <citation type="submission" date="2016-11" db="UniProtKB">
        <authorList>
            <consortium name="WormBaseParasite"/>
        </authorList>
    </citation>
    <scope>IDENTIFICATION</scope>
</reference>
<keyword evidence="1" id="KW-0472">Membrane</keyword>
<protein>
    <submittedName>
        <fullName evidence="3">Uncharacterized protein</fullName>
    </submittedName>
</protein>
<keyword evidence="2" id="KW-1185">Reference proteome</keyword>
<dbReference type="WBParaSite" id="Hba_04588">
    <property type="protein sequence ID" value="Hba_04588"/>
    <property type="gene ID" value="Hba_04588"/>
</dbReference>
<proteinExistence type="predicted"/>
<sequence>MKDHMANPIYFFIVNRYSSKILFIIRYSVNCICLYSLFFTNVRYTLGGLVFSDKFLQIATYLPSENMYGWGENIHKQIKDSK</sequence>
<evidence type="ECO:0000313" key="2">
    <source>
        <dbReference type="Proteomes" id="UP000095283"/>
    </source>
</evidence>
<keyword evidence="1" id="KW-1133">Transmembrane helix</keyword>